<reference evidence="13" key="1">
    <citation type="submission" date="2023-05" db="EMBL/GenBank/DDBJ databases">
        <title>[olsenella] sp. nov., isolated from a pig farm feces dump.</title>
        <authorList>
            <person name="Chang Y.-H."/>
        </authorList>
    </citation>
    <scope>NUCLEOTIDE SEQUENCE</scope>
    <source>
        <strain evidence="13">YH-ols2217</strain>
    </source>
</reference>
<dbReference type="RefSeq" id="WP_283713258.1">
    <property type="nucleotide sequence ID" value="NZ_JASJEW010000003.1"/>
</dbReference>
<keyword evidence="4" id="KW-0813">Transport</keyword>
<evidence type="ECO:0000256" key="11">
    <source>
        <dbReference type="SAM" id="Phobius"/>
    </source>
</evidence>
<comment type="caution">
    <text evidence="13">The sequence shown here is derived from an EMBL/GenBank/DDBJ whole genome shotgun (WGS) entry which is preliminary data.</text>
</comment>
<feature type="domain" description="ABC transmembrane type-1" evidence="12">
    <location>
        <begin position="440"/>
        <end position="642"/>
    </location>
</feature>
<dbReference type="Gene3D" id="1.10.3720.10">
    <property type="entry name" value="MetI-like"/>
    <property type="match status" value="2"/>
</dbReference>
<dbReference type="InterPro" id="IPR005672">
    <property type="entry name" value="Phosphate_PstA"/>
</dbReference>
<comment type="function">
    <text evidence="1">Part of the binding-protein-dependent transport system for phosphate; probably responsible for the translocation of the substrate across the membrane.</text>
</comment>
<evidence type="ECO:0000256" key="2">
    <source>
        <dbReference type="ARBA" id="ARBA00004651"/>
    </source>
</evidence>
<evidence type="ECO:0000256" key="5">
    <source>
        <dbReference type="ARBA" id="ARBA00022475"/>
    </source>
</evidence>
<dbReference type="SUPFAM" id="SSF161098">
    <property type="entry name" value="MetI-like"/>
    <property type="match status" value="2"/>
</dbReference>
<keyword evidence="5" id="KW-1003">Cell membrane</keyword>
<proteinExistence type="inferred from homology"/>
<accession>A0ABT6ZM12</accession>
<dbReference type="InterPro" id="IPR035906">
    <property type="entry name" value="MetI-like_sf"/>
</dbReference>
<gene>
    <name evidence="13" type="primary">pstC</name>
    <name evidence="13" type="ORF">QJ043_08410</name>
</gene>
<dbReference type="PANTHER" id="PTHR30425:SF1">
    <property type="entry name" value="PHOSPHATE TRANSPORT SYSTEM PERMEASE PROTEIN PSTC"/>
    <property type="match status" value="1"/>
</dbReference>
<comment type="subcellular location">
    <subcellularLocation>
        <location evidence="2">Cell membrane</location>
        <topology evidence="2">Multi-pass membrane protein</topology>
    </subcellularLocation>
</comment>
<feature type="region of interest" description="Disordered" evidence="10">
    <location>
        <begin position="1"/>
        <end position="22"/>
    </location>
</feature>
<feature type="transmembrane region" description="Helical" evidence="11">
    <location>
        <begin position="175"/>
        <end position="197"/>
    </location>
</feature>
<feature type="transmembrane region" description="Helical" evidence="11">
    <location>
        <begin position="623"/>
        <end position="642"/>
    </location>
</feature>
<dbReference type="InterPro" id="IPR011864">
    <property type="entry name" value="Phosphate_PstC"/>
</dbReference>
<dbReference type="NCBIfam" id="TIGR00974">
    <property type="entry name" value="3a0107s02c"/>
    <property type="match status" value="1"/>
</dbReference>
<feature type="transmembrane region" description="Helical" evidence="11">
    <location>
        <begin position="568"/>
        <end position="590"/>
    </location>
</feature>
<feature type="transmembrane region" description="Helical" evidence="11">
    <location>
        <begin position="93"/>
        <end position="124"/>
    </location>
</feature>
<evidence type="ECO:0000313" key="13">
    <source>
        <dbReference type="EMBL" id="MDJ1130094.1"/>
    </source>
</evidence>
<feature type="transmembrane region" description="Helical" evidence="11">
    <location>
        <begin position="218"/>
        <end position="243"/>
    </location>
</feature>
<evidence type="ECO:0000256" key="9">
    <source>
        <dbReference type="ARBA" id="ARBA00023136"/>
    </source>
</evidence>
<evidence type="ECO:0000259" key="12">
    <source>
        <dbReference type="PROSITE" id="PS50928"/>
    </source>
</evidence>
<evidence type="ECO:0000313" key="14">
    <source>
        <dbReference type="Proteomes" id="UP001431693"/>
    </source>
</evidence>
<organism evidence="13 14">
    <name type="scientific">Kribbibacterium absianum</name>
    <dbReference type="NCBI Taxonomy" id="3044210"/>
    <lineage>
        <taxon>Bacteria</taxon>
        <taxon>Bacillati</taxon>
        <taxon>Actinomycetota</taxon>
        <taxon>Coriobacteriia</taxon>
        <taxon>Coriobacteriales</taxon>
        <taxon>Kribbibacteriaceae</taxon>
        <taxon>Kribbibacterium</taxon>
    </lineage>
</organism>
<dbReference type="PROSITE" id="PS50928">
    <property type="entry name" value="ABC_TM1"/>
    <property type="match status" value="2"/>
</dbReference>
<keyword evidence="14" id="KW-1185">Reference proteome</keyword>
<evidence type="ECO:0000256" key="1">
    <source>
        <dbReference type="ARBA" id="ARBA00003510"/>
    </source>
</evidence>
<evidence type="ECO:0000256" key="3">
    <source>
        <dbReference type="ARBA" id="ARBA00007069"/>
    </source>
</evidence>
<dbReference type="Proteomes" id="UP001431693">
    <property type="component" value="Unassembled WGS sequence"/>
</dbReference>
<keyword evidence="7 11" id="KW-0812">Transmembrane</keyword>
<feature type="transmembrane region" description="Helical" evidence="11">
    <location>
        <begin position="45"/>
        <end position="67"/>
    </location>
</feature>
<protein>
    <submittedName>
        <fullName evidence="13">Phosphate ABC transporter permease subunit PstC</fullName>
    </submittedName>
</protein>
<feature type="transmembrane region" description="Helical" evidence="11">
    <location>
        <begin position="444"/>
        <end position="465"/>
    </location>
</feature>
<keyword evidence="6" id="KW-0592">Phosphate transport</keyword>
<feature type="transmembrane region" description="Helical" evidence="11">
    <location>
        <begin position="287"/>
        <end position="307"/>
    </location>
</feature>
<feature type="transmembrane region" description="Helical" evidence="11">
    <location>
        <begin position="388"/>
        <end position="412"/>
    </location>
</feature>
<feature type="compositionally biased region" description="Basic and acidic residues" evidence="10">
    <location>
        <begin position="1"/>
        <end position="16"/>
    </location>
</feature>
<feature type="transmembrane region" description="Helical" evidence="11">
    <location>
        <begin position="477"/>
        <end position="501"/>
    </location>
</feature>
<evidence type="ECO:0000256" key="6">
    <source>
        <dbReference type="ARBA" id="ARBA00022592"/>
    </source>
</evidence>
<dbReference type="Pfam" id="PF00528">
    <property type="entry name" value="BPD_transp_1"/>
    <property type="match status" value="2"/>
</dbReference>
<name>A0ABT6ZM12_9ACTN</name>
<dbReference type="PANTHER" id="PTHR30425">
    <property type="entry name" value="PHOSPHATE TRANSPORT SYSTEM PERMEASE PROTEIN PST"/>
    <property type="match status" value="1"/>
</dbReference>
<dbReference type="CDD" id="cd06261">
    <property type="entry name" value="TM_PBP2"/>
    <property type="match status" value="2"/>
</dbReference>
<feature type="transmembrane region" description="Helical" evidence="11">
    <location>
        <begin position="507"/>
        <end position="526"/>
    </location>
</feature>
<evidence type="ECO:0000256" key="7">
    <source>
        <dbReference type="ARBA" id="ARBA00022692"/>
    </source>
</evidence>
<evidence type="ECO:0000256" key="10">
    <source>
        <dbReference type="SAM" id="MobiDB-lite"/>
    </source>
</evidence>
<keyword evidence="9 11" id="KW-0472">Membrane</keyword>
<evidence type="ECO:0000256" key="4">
    <source>
        <dbReference type="ARBA" id="ARBA00022448"/>
    </source>
</evidence>
<dbReference type="EMBL" id="JASJEX010000004">
    <property type="protein sequence ID" value="MDJ1130094.1"/>
    <property type="molecule type" value="Genomic_DNA"/>
</dbReference>
<dbReference type="InterPro" id="IPR051124">
    <property type="entry name" value="Phosphate_Transport_Permease"/>
</dbReference>
<feature type="domain" description="ABC transmembrane type-1" evidence="12">
    <location>
        <begin position="99"/>
        <end position="307"/>
    </location>
</feature>
<evidence type="ECO:0000256" key="8">
    <source>
        <dbReference type="ARBA" id="ARBA00022989"/>
    </source>
</evidence>
<dbReference type="NCBIfam" id="TIGR02138">
    <property type="entry name" value="phosphate_pstC"/>
    <property type="match status" value="1"/>
</dbReference>
<dbReference type="InterPro" id="IPR000515">
    <property type="entry name" value="MetI-like"/>
</dbReference>
<feature type="transmembrane region" description="Helical" evidence="11">
    <location>
        <begin position="136"/>
        <end position="163"/>
    </location>
</feature>
<comment type="similarity">
    <text evidence="3">Belongs to the binding-protein-dependent transport system permease family. CysTW subfamily.</text>
</comment>
<sequence length="656" mass="69235">MSKQEEALQKPPHLEDIDPNGPKAHNQGLKLVSRSTYVKEKALEVLFLVCACVAVLAVLLIFAFTVYKAGPVLTNIGLGDFFGLEWAPSDGEYGITALLVGSIIVTAGALVLGVPLAIGCAVYLTEIANKRVSGIVSSAVDLLAGVPSVIYGFFGLVILRPLIADLTGGLGFGALTAWLVLAIMIVPTITTLTMDALKSIPMGIREASYSMGATKWQTIYKVVLPAAKLGIVNAVVLGMGRAIGETMAVLMVVGNAPVIPDSVSSPISTLTSQIALDMGYSSGLHRAALFGMGVVLFIISAGLVGVVRLISRPREAKVDTKAIAEDRARKEAETKATPVELATEGPDLTTAQLESAVAEQETSRKRIKRLLASGNQAKVSKNATNKGMVGVFTAAGWVTAVVLVLIILFVAVNGLPVMSLDFIFGWPEGVNAEGGIFPTIVSTLYVTALAMLICTPVAVLAAVYLAEYAKQGRLVNFIRYATDTLASVPSIVMGLFGFALFVEACGFGLSMLSAALALALMMLPIVMRTTEEAIRAVPRYIRWGAYGLGATKWQVVSRVVLPSAFPRIATGIVLAIGRAVGETAVVLYTMGQAINLPITPLDSGRPMTIHLYLLANDGINMQAAYGTALLLMLMILAFNLFARYLSRKSAEKSGGK</sequence>
<keyword evidence="8 11" id="KW-1133">Transmembrane helix</keyword>